<dbReference type="EMBL" id="SHMQ01000005">
    <property type="protein sequence ID" value="RZV39954.1"/>
    <property type="molecule type" value="Genomic_DNA"/>
</dbReference>
<sequence>MSNIKYRLIFLFSALFILSISSVNCVKVYAAAKTEHKAAVKKFNSNTVKNLRLFSKVYALIKNDYIKKEPSKKLIFGAVEGMISTLDPHTYFLTPSEFRQMKSETSGEFIGIGVKISTRKGYVVIISPIDGSPAANAGIKAGDVIEKINGISTYRMNIMEAVKLLHGKAGTSVTLLINRKGFKKPKTFVLTREKILLKSVTYMILPHHIAYVRISSFQEHTNSQLLKALKIISAKEHGIQGLILDLRNNPGGLLNQAVKVCSDFIKSGVIVYTKGRIKSQDVKYYALGKHIQPNYPIVVLVNAGTASAAEITAGSLQVHKRAIIVGTKTFGKGSVQTIFTLPDDTGMGLTTAFYFLPNGVSVQDTGVIPNFYVHSSKDFIFVKPLRKLREVDLMHHFKNPENKNIANRDKDKYKTFNVYFKKDNQFRFAYELLKSWNVIKNTGTKLN</sequence>
<dbReference type="Pfam" id="PF03572">
    <property type="entry name" value="Peptidase_S41"/>
    <property type="match status" value="1"/>
</dbReference>
<dbReference type="InterPro" id="IPR004447">
    <property type="entry name" value="Peptidase_S41A"/>
</dbReference>
<dbReference type="SUPFAM" id="SSF50156">
    <property type="entry name" value="PDZ domain-like"/>
    <property type="match status" value="1"/>
</dbReference>
<dbReference type="PROSITE" id="PS50106">
    <property type="entry name" value="PDZ"/>
    <property type="match status" value="1"/>
</dbReference>
<dbReference type="InterPro" id="IPR041489">
    <property type="entry name" value="PDZ_6"/>
</dbReference>
<proteinExistence type="inferred from homology"/>
<dbReference type="Gene3D" id="3.30.750.44">
    <property type="match status" value="1"/>
</dbReference>
<dbReference type="InterPro" id="IPR001478">
    <property type="entry name" value="PDZ"/>
</dbReference>
<keyword evidence="2 5" id="KW-0645">Protease</keyword>
<dbReference type="InterPro" id="IPR029045">
    <property type="entry name" value="ClpP/crotonase-like_dom_sf"/>
</dbReference>
<keyword evidence="3 5" id="KW-0378">Hydrolase</keyword>
<dbReference type="GO" id="GO:0004175">
    <property type="term" value="F:endopeptidase activity"/>
    <property type="evidence" value="ECO:0007669"/>
    <property type="project" value="TreeGrafter"/>
</dbReference>
<dbReference type="InterPro" id="IPR036034">
    <property type="entry name" value="PDZ_sf"/>
</dbReference>
<dbReference type="FunFam" id="2.30.42.10:FF:000063">
    <property type="entry name" value="Peptidase, S41 family"/>
    <property type="match status" value="1"/>
</dbReference>
<comment type="similarity">
    <text evidence="1 5">Belongs to the peptidase S41A family.</text>
</comment>
<dbReference type="GO" id="GO:0030288">
    <property type="term" value="C:outer membrane-bounded periplasmic space"/>
    <property type="evidence" value="ECO:0007669"/>
    <property type="project" value="TreeGrafter"/>
</dbReference>
<dbReference type="NCBIfam" id="TIGR00225">
    <property type="entry name" value="prc"/>
    <property type="match status" value="1"/>
</dbReference>
<name>A0A520XFI5_9DELT</name>
<dbReference type="Pfam" id="PF22694">
    <property type="entry name" value="CtpB_N-like"/>
    <property type="match status" value="1"/>
</dbReference>
<evidence type="ECO:0000256" key="1">
    <source>
        <dbReference type="ARBA" id="ARBA00009179"/>
    </source>
</evidence>
<dbReference type="SUPFAM" id="SSF52096">
    <property type="entry name" value="ClpP/crotonase"/>
    <property type="match status" value="1"/>
</dbReference>
<evidence type="ECO:0000313" key="7">
    <source>
        <dbReference type="EMBL" id="RZV39954.1"/>
    </source>
</evidence>
<dbReference type="Gene3D" id="3.90.226.10">
    <property type="entry name" value="2-enoyl-CoA Hydratase, Chain A, domain 1"/>
    <property type="match status" value="1"/>
</dbReference>
<accession>A0A520XFI5</accession>
<keyword evidence="4 5" id="KW-0720">Serine protease</keyword>
<evidence type="ECO:0000256" key="3">
    <source>
        <dbReference type="ARBA" id="ARBA00022801"/>
    </source>
</evidence>
<dbReference type="AlphaFoldDB" id="A0A520XFI5"/>
<dbReference type="PANTHER" id="PTHR32060">
    <property type="entry name" value="TAIL-SPECIFIC PROTEASE"/>
    <property type="match status" value="1"/>
</dbReference>
<dbReference type="Gene3D" id="2.30.42.10">
    <property type="match status" value="1"/>
</dbReference>
<dbReference type="Pfam" id="PF17820">
    <property type="entry name" value="PDZ_6"/>
    <property type="match status" value="1"/>
</dbReference>
<evidence type="ECO:0000256" key="5">
    <source>
        <dbReference type="RuleBase" id="RU004404"/>
    </source>
</evidence>
<dbReference type="CDD" id="cd07560">
    <property type="entry name" value="Peptidase_S41_CPP"/>
    <property type="match status" value="1"/>
</dbReference>
<evidence type="ECO:0000256" key="2">
    <source>
        <dbReference type="ARBA" id="ARBA00022670"/>
    </source>
</evidence>
<evidence type="ECO:0000256" key="4">
    <source>
        <dbReference type="ARBA" id="ARBA00022825"/>
    </source>
</evidence>
<dbReference type="GO" id="GO:0006508">
    <property type="term" value="P:proteolysis"/>
    <property type="evidence" value="ECO:0007669"/>
    <property type="project" value="UniProtKB-KW"/>
</dbReference>
<dbReference type="GO" id="GO:0008236">
    <property type="term" value="F:serine-type peptidase activity"/>
    <property type="evidence" value="ECO:0007669"/>
    <property type="project" value="UniProtKB-KW"/>
</dbReference>
<dbReference type="Proteomes" id="UP000322454">
    <property type="component" value="Unassembled WGS sequence"/>
</dbReference>
<dbReference type="SMART" id="SM00245">
    <property type="entry name" value="TSPc"/>
    <property type="match status" value="1"/>
</dbReference>
<reference evidence="7 8" key="1">
    <citation type="submission" date="2019-01" db="EMBL/GenBank/DDBJ databases">
        <title>Insights into ecological role of a new deltaproteobacterial order Candidatus Sinidesulfobacterales (Sva0485) by metagenomics and metatranscriptomics.</title>
        <authorList>
            <person name="Tan S."/>
            <person name="Liu J."/>
            <person name="Fang Y."/>
            <person name="Hedlund B."/>
            <person name="Lian Z.-H."/>
            <person name="Huang L.-Y."/>
            <person name="Li J.-T."/>
            <person name="Huang L.-N."/>
            <person name="Li W.-J."/>
            <person name="Jiang H.-C."/>
            <person name="Dong H.-L."/>
            <person name="Shu W.-S."/>
        </authorList>
    </citation>
    <scope>NUCLEOTIDE SEQUENCE [LARGE SCALE GENOMIC DNA]</scope>
    <source>
        <strain evidence="7">AP4</strain>
    </source>
</reference>
<dbReference type="InterPro" id="IPR005151">
    <property type="entry name" value="Tail-specific_protease"/>
</dbReference>
<evidence type="ECO:0000313" key="8">
    <source>
        <dbReference type="Proteomes" id="UP000322454"/>
    </source>
</evidence>
<dbReference type="SMART" id="SM00228">
    <property type="entry name" value="PDZ"/>
    <property type="match status" value="1"/>
</dbReference>
<protein>
    <submittedName>
        <fullName evidence="7">S41 family peptidase</fullName>
    </submittedName>
</protein>
<dbReference type="InterPro" id="IPR055210">
    <property type="entry name" value="CtpA/B_N"/>
</dbReference>
<feature type="domain" description="PDZ" evidence="6">
    <location>
        <begin position="98"/>
        <end position="180"/>
    </location>
</feature>
<organism evidence="7 8">
    <name type="scientific">Candidatus Acidulodesulfobacterium acidiphilum</name>
    <dbReference type="NCBI Taxonomy" id="2597224"/>
    <lineage>
        <taxon>Bacteria</taxon>
        <taxon>Deltaproteobacteria</taxon>
        <taxon>Candidatus Acidulodesulfobacterales</taxon>
        <taxon>Candidatus Acidulodesulfobacterium</taxon>
    </lineage>
</organism>
<dbReference type="CDD" id="cd06782">
    <property type="entry name" value="cpPDZ_CPP-like"/>
    <property type="match status" value="1"/>
</dbReference>
<evidence type="ECO:0000259" key="6">
    <source>
        <dbReference type="PROSITE" id="PS50106"/>
    </source>
</evidence>
<dbReference type="GO" id="GO:0007165">
    <property type="term" value="P:signal transduction"/>
    <property type="evidence" value="ECO:0007669"/>
    <property type="project" value="TreeGrafter"/>
</dbReference>
<dbReference type="PANTHER" id="PTHR32060:SF30">
    <property type="entry name" value="CARBOXY-TERMINAL PROCESSING PROTEASE CTPA"/>
    <property type="match status" value="1"/>
</dbReference>
<comment type="caution">
    <text evidence="7">The sequence shown here is derived from an EMBL/GenBank/DDBJ whole genome shotgun (WGS) entry which is preliminary data.</text>
</comment>
<gene>
    <name evidence="7" type="ORF">EVJ48_03270</name>
</gene>